<dbReference type="InterPro" id="IPR029041">
    <property type="entry name" value="FAD-linked_oxidoreductase-like"/>
</dbReference>
<dbReference type="SUPFAM" id="SSF51730">
    <property type="entry name" value="FAD-linked oxidoreductase"/>
    <property type="match status" value="1"/>
</dbReference>
<comment type="caution">
    <text evidence="9">The sequence shown here is derived from an EMBL/GenBank/DDBJ whole genome shotgun (WGS) entry which is preliminary data.</text>
</comment>
<dbReference type="GO" id="GO:0106312">
    <property type="term" value="F:methylenetetrahydrofolate reductase (NADH) activity"/>
    <property type="evidence" value="ECO:0007669"/>
    <property type="project" value="UniProtKB-EC"/>
</dbReference>
<dbReference type="PANTHER" id="PTHR45754">
    <property type="entry name" value="METHYLENETETRAHYDROFOLATE REDUCTASE"/>
    <property type="match status" value="1"/>
</dbReference>
<dbReference type="PANTHER" id="PTHR45754:SF3">
    <property type="entry name" value="METHYLENETETRAHYDROFOLATE REDUCTASE (NADPH)"/>
    <property type="match status" value="1"/>
</dbReference>
<evidence type="ECO:0000256" key="6">
    <source>
        <dbReference type="ARBA" id="ARBA00023002"/>
    </source>
</evidence>
<comment type="catalytic activity">
    <reaction evidence="7">
        <text>(6S)-5-methyl-5,6,7,8-tetrahydrofolate + NAD(+) = (6R)-5,10-methylene-5,6,7,8-tetrahydrofolate + NADH + H(+)</text>
        <dbReference type="Rhea" id="RHEA:19821"/>
        <dbReference type="ChEBI" id="CHEBI:15378"/>
        <dbReference type="ChEBI" id="CHEBI:15636"/>
        <dbReference type="ChEBI" id="CHEBI:18608"/>
        <dbReference type="ChEBI" id="CHEBI:57540"/>
        <dbReference type="ChEBI" id="CHEBI:57945"/>
        <dbReference type="EC" id="1.5.1.54"/>
    </reaction>
    <physiologicalReaction direction="right-to-left" evidence="7">
        <dbReference type="Rhea" id="RHEA:19823"/>
    </physiologicalReaction>
</comment>
<dbReference type="STRING" id="33007.HMPREF3198_00894"/>
<evidence type="ECO:0000256" key="3">
    <source>
        <dbReference type="ARBA" id="ARBA00006743"/>
    </source>
</evidence>
<accession>A0A2I1IQ56</accession>
<dbReference type="EMBL" id="PKKO01000001">
    <property type="protein sequence ID" value="PKY73250.1"/>
    <property type="molecule type" value="Genomic_DNA"/>
</dbReference>
<gene>
    <name evidence="9" type="ORF">CYJ19_01280</name>
</gene>
<dbReference type="GO" id="GO:0035999">
    <property type="term" value="P:tetrahydrofolate interconversion"/>
    <property type="evidence" value="ECO:0007669"/>
    <property type="project" value="UniProtKB-UniPathway"/>
</dbReference>
<sequence length="349" mass="36890">MTTAHLYKGYKAGERTTHPTVSFELFPPRSSSKLSSIWAGVDRLIAAAPDYVSVTYGASGAKVDTRDTSVRVLTRVLDRHPGLPAVAHLTCVGATRGQLAMTIRLLLRAGIRDFLALRGDPPAGQTEFKVVPGGLASAAELVALIREIAADTLPDGVGTGPNGAGAASAANPKNYVSIAVAAYPAASGQYRRNDIAALLEKELAGADYAITQVFYNPDEYASLVRELTIAGGRLPIVPGIIPLTDLKRLNALEKIAGVAVPEEISKTLQIADARERVAKSLNATLALIDGVLAAGAPGVHLYTFNRPRPALDVVEYVRASGYRNGRMPKRGGIDTELVDLALHRLTPSN</sequence>
<evidence type="ECO:0000313" key="9">
    <source>
        <dbReference type="EMBL" id="PKY73250.1"/>
    </source>
</evidence>
<dbReference type="GO" id="GO:0071949">
    <property type="term" value="F:FAD binding"/>
    <property type="evidence" value="ECO:0007669"/>
    <property type="project" value="TreeGrafter"/>
</dbReference>
<keyword evidence="6 8" id="KW-0560">Oxidoreductase</keyword>
<dbReference type="UniPathway" id="UPA00193"/>
<proteinExistence type="inferred from homology"/>
<comment type="cofactor">
    <cofactor evidence="1 8">
        <name>FAD</name>
        <dbReference type="ChEBI" id="CHEBI:57692"/>
    </cofactor>
</comment>
<evidence type="ECO:0000256" key="1">
    <source>
        <dbReference type="ARBA" id="ARBA00001974"/>
    </source>
</evidence>
<dbReference type="AlphaFoldDB" id="A0A2I1IQ56"/>
<dbReference type="CDD" id="cd00537">
    <property type="entry name" value="MTHFR"/>
    <property type="match status" value="1"/>
</dbReference>
<evidence type="ECO:0000313" key="10">
    <source>
        <dbReference type="Proteomes" id="UP000235122"/>
    </source>
</evidence>
<evidence type="ECO:0000256" key="4">
    <source>
        <dbReference type="ARBA" id="ARBA00022630"/>
    </source>
</evidence>
<dbReference type="Pfam" id="PF02219">
    <property type="entry name" value="MTHFR"/>
    <property type="match status" value="1"/>
</dbReference>
<organism evidence="9 10">
    <name type="scientific">Winkia neuii</name>
    <dbReference type="NCBI Taxonomy" id="33007"/>
    <lineage>
        <taxon>Bacteria</taxon>
        <taxon>Bacillati</taxon>
        <taxon>Actinomycetota</taxon>
        <taxon>Actinomycetes</taxon>
        <taxon>Actinomycetales</taxon>
        <taxon>Actinomycetaceae</taxon>
        <taxon>Winkia</taxon>
    </lineage>
</organism>
<evidence type="ECO:0000256" key="2">
    <source>
        <dbReference type="ARBA" id="ARBA00004777"/>
    </source>
</evidence>
<keyword evidence="10" id="KW-1185">Reference proteome</keyword>
<dbReference type="Gene3D" id="3.20.20.220">
    <property type="match status" value="1"/>
</dbReference>
<evidence type="ECO:0000256" key="5">
    <source>
        <dbReference type="ARBA" id="ARBA00022827"/>
    </source>
</evidence>
<dbReference type="RefSeq" id="WP_024330717.1">
    <property type="nucleotide sequence ID" value="NZ_JASOXK010000001.1"/>
</dbReference>
<reference evidence="9 10" key="1">
    <citation type="submission" date="2017-12" db="EMBL/GenBank/DDBJ databases">
        <title>Phylogenetic diversity of female urinary microbiome.</title>
        <authorList>
            <person name="Thomas-White K."/>
            <person name="Wolfe A.J."/>
        </authorList>
    </citation>
    <scope>NUCLEOTIDE SEQUENCE [LARGE SCALE GENOMIC DNA]</scope>
    <source>
        <strain evidence="9 10">UMB0402</strain>
    </source>
</reference>
<dbReference type="InterPro" id="IPR003171">
    <property type="entry name" value="Mehydrof_redctse-like"/>
</dbReference>
<dbReference type="GO" id="GO:0009086">
    <property type="term" value="P:methionine biosynthetic process"/>
    <property type="evidence" value="ECO:0007669"/>
    <property type="project" value="TreeGrafter"/>
</dbReference>
<evidence type="ECO:0000256" key="7">
    <source>
        <dbReference type="ARBA" id="ARBA00048628"/>
    </source>
</evidence>
<keyword evidence="5 8" id="KW-0274">FAD</keyword>
<dbReference type="GeneID" id="35866208"/>
<comment type="similarity">
    <text evidence="3 8">Belongs to the methylenetetrahydrofolate reductase family.</text>
</comment>
<name>A0A2I1IQ56_9ACTO</name>
<dbReference type="GO" id="GO:0005829">
    <property type="term" value="C:cytosol"/>
    <property type="evidence" value="ECO:0007669"/>
    <property type="project" value="TreeGrafter"/>
</dbReference>
<dbReference type="Proteomes" id="UP000235122">
    <property type="component" value="Unassembled WGS sequence"/>
</dbReference>
<comment type="pathway">
    <text evidence="2 8">One-carbon metabolism; tetrahydrofolate interconversion.</text>
</comment>
<keyword evidence="4 8" id="KW-0285">Flavoprotein</keyword>
<evidence type="ECO:0000256" key="8">
    <source>
        <dbReference type="RuleBase" id="RU003862"/>
    </source>
</evidence>
<protein>
    <recommendedName>
        <fullName evidence="8">Methylenetetrahydrofolate reductase</fullName>
    </recommendedName>
</protein>